<reference evidence="3" key="2">
    <citation type="submission" date="2020-05" db="UniProtKB">
        <authorList>
            <consortium name="EnsemblMetazoa"/>
        </authorList>
    </citation>
    <scope>IDENTIFICATION</scope>
    <source>
        <strain evidence="3">A-37</strain>
    </source>
</reference>
<dbReference type="EnsemblMetazoa" id="ACUA006354-RA">
    <property type="protein sequence ID" value="ACUA006354-PA"/>
    <property type="gene ID" value="ACUA006354"/>
</dbReference>
<evidence type="ECO:0000313" key="3">
    <source>
        <dbReference type="EnsemblMetazoa" id="ACUA006354-PA"/>
    </source>
</evidence>
<feature type="transmembrane region" description="Helical" evidence="2">
    <location>
        <begin position="91"/>
        <end position="113"/>
    </location>
</feature>
<feature type="transmembrane region" description="Helical" evidence="2">
    <location>
        <begin position="63"/>
        <end position="85"/>
    </location>
</feature>
<dbReference type="Proteomes" id="UP000075883">
    <property type="component" value="Unassembled WGS sequence"/>
</dbReference>
<keyword evidence="2" id="KW-0812">Transmembrane</keyword>
<keyword evidence="2" id="KW-0472">Membrane</keyword>
<name>A0A182M0B8_9DIPT</name>
<reference evidence="4" key="1">
    <citation type="submission" date="2013-09" db="EMBL/GenBank/DDBJ databases">
        <title>The Genome Sequence of Anopheles culicifacies species A.</title>
        <authorList>
            <consortium name="The Broad Institute Genomics Platform"/>
            <person name="Neafsey D.E."/>
            <person name="Besansky N."/>
            <person name="Howell P."/>
            <person name="Walton C."/>
            <person name="Young S.K."/>
            <person name="Zeng Q."/>
            <person name="Gargeya S."/>
            <person name="Fitzgerald M."/>
            <person name="Haas B."/>
            <person name="Abouelleil A."/>
            <person name="Allen A.W."/>
            <person name="Alvarado L."/>
            <person name="Arachchi H.M."/>
            <person name="Berlin A.M."/>
            <person name="Chapman S.B."/>
            <person name="Gainer-Dewar J."/>
            <person name="Goldberg J."/>
            <person name="Griggs A."/>
            <person name="Gujja S."/>
            <person name="Hansen M."/>
            <person name="Howarth C."/>
            <person name="Imamovic A."/>
            <person name="Ireland A."/>
            <person name="Larimer J."/>
            <person name="McCowan C."/>
            <person name="Murphy C."/>
            <person name="Pearson M."/>
            <person name="Poon T.W."/>
            <person name="Priest M."/>
            <person name="Roberts A."/>
            <person name="Saif S."/>
            <person name="Shea T."/>
            <person name="Sisk P."/>
            <person name="Sykes S."/>
            <person name="Wortman J."/>
            <person name="Nusbaum C."/>
            <person name="Birren B."/>
        </authorList>
    </citation>
    <scope>NUCLEOTIDE SEQUENCE [LARGE SCALE GENOMIC DNA]</scope>
    <source>
        <strain evidence="4">A-37</strain>
    </source>
</reference>
<feature type="compositionally biased region" description="Basic and acidic residues" evidence="1">
    <location>
        <begin position="14"/>
        <end position="24"/>
    </location>
</feature>
<evidence type="ECO:0000313" key="4">
    <source>
        <dbReference type="Proteomes" id="UP000075883"/>
    </source>
</evidence>
<evidence type="ECO:0000256" key="2">
    <source>
        <dbReference type="SAM" id="Phobius"/>
    </source>
</evidence>
<dbReference type="EMBL" id="AXCM01005946">
    <property type="status" value="NOT_ANNOTATED_CDS"/>
    <property type="molecule type" value="Genomic_DNA"/>
</dbReference>
<keyword evidence="2" id="KW-1133">Transmembrane helix</keyword>
<proteinExistence type="predicted"/>
<keyword evidence="4" id="KW-1185">Reference proteome</keyword>
<sequence>MAKKSKPQLPKSAKKTDVHHDSLPARRYPHPLVPILSYEITVVLSIGRFRATPRSGLRAGYPPTLIATIPTIAVAIVRAVLNAVLSVELLLLLLLLLLLMMLELLLMMLHLWCPAYPPRPPLLCLRAVIIGLSLEDDARYLPPLNGTDSGQGAGGLAGSKPISSENSWFTLR</sequence>
<accession>A0A182M0B8</accession>
<organism evidence="3 4">
    <name type="scientific">Anopheles culicifacies</name>
    <dbReference type="NCBI Taxonomy" id="139723"/>
    <lineage>
        <taxon>Eukaryota</taxon>
        <taxon>Metazoa</taxon>
        <taxon>Ecdysozoa</taxon>
        <taxon>Arthropoda</taxon>
        <taxon>Hexapoda</taxon>
        <taxon>Insecta</taxon>
        <taxon>Pterygota</taxon>
        <taxon>Neoptera</taxon>
        <taxon>Endopterygota</taxon>
        <taxon>Diptera</taxon>
        <taxon>Nematocera</taxon>
        <taxon>Culicoidea</taxon>
        <taxon>Culicidae</taxon>
        <taxon>Anophelinae</taxon>
        <taxon>Anopheles</taxon>
        <taxon>culicifacies species complex</taxon>
    </lineage>
</organism>
<protein>
    <submittedName>
        <fullName evidence="3">Uncharacterized protein</fullName>
    </submittedName>
</protein>
<dbReference type="EMBL" id="AXCM01005945">
    <property type="status" value="NOT_ANNOTATED_CDS"/>
    <property type="molecule type" value="Genomic_DNA"/>
</dbReference>
<feature type="region of interest" description="Disordered" evidence="1">
    <location>
        <begin position="1"/>
        <end position="25"/>
    </location>
</feature>
<evidence type="ECO:0000256" key="1">
    <source>
        <dbReference type="SAM" id="MobiDB-lite"/>
    </source>
</evidence>
<dbReference type="VEuPathDB" id="VectorBase:ACUA006354"/>
<dbReference type="AlphaFoldDB" id="A0A182M0B8"/>